<dbReference type="RefSeq" id="WP_369141897.1">
    <property type="nucleotide sequence ID" value="NZ_CP163444.1"/>
</dbReference>
<evidence type="ECO:0000256" key="4">
    <source>
        <dbReference type="ARBA" id="ARBA00022519"/>
    </source>
</evidence>
<feature type="transmembrane region" description="Helical" evidence="8">
    <location>
        <begin position="28"/>
        <end position="49"/>
    </location>
</feature>
<evidence type="ECO:0000256" key="7">
    <source>
        <dbReference type="ARBA" id="ARBA00023136"/>
    </source>
</evidence>
<reference evidence="9" key="1">
    <citation type="submission" date="2024-07" db="EMBL/GenBank/DDBJ databases">
        <authorList>
            <person name="Yu S.T."/>
        </authorList>
    </citation>
    <scope>NUCLEOTIDE SEQUENCE</scope>
    <source>
        <strain evidence="9">R44</strain>
    </source>
</reference>
<evidence type="ECO:0000256" key="3">
    <source>
        <dbReference type="ARBA" id="ARBA00022475"/>
    </source>
</evidence>
<evidence type="ECO:0000256" key="8">
    <source>
        <dbReference type="SAM" id="Phobius"/>
    </source>
</evidence>
<dbReference type="Pfam" id="PF02653">
    <property type="entry name" value="BPD_transp_2"/>
    <property type="match status" value="1"/>
</dbReference>
<keyword evidence="6 8" id="KW-1133">Transmembrane helix</keyword>
<dbReference type="AlphaFoldDB" id="A0AB39STT2"/>
<protein>
    <submittedName>
        <fullName evidence="9">ABC transporter permease</fullName>
    </submittedName>
</protein>
<feature type="transmembrane region" description="Helical" evidence="8">
    <location>
        <begin position="69"/>
        <end position="101"/>
    </location>
</feature>
<keyword evidence="3" id="KW-1003">Cell membrane</keyword>
<feature type="transmembrane region" description="Helical" evidence="8">
    <location>
        <begin position="186"/>
        <end position="204"/>
    </location>
</feature>
<dbReference type="EMBL" id="CP163444">
    <property type="protein sequence ID" value="XDQ69155.1"/>
    <property type="molecule type" value="Genomic_DNA"/>
</dbReference>
<feature type="transmembrane region" description="Helical" evidence="8">
    <location>
        <begin position="274"/>
        <end position="302"/>
    </location>
</feature>
<evidence type="ECO:0000256" key="2">
    <source>
        <dbReference type="ARBA" id="ARBA00022448"/>
    </source>
</evidence>
<proteinExistence type="predicted"/>
<keyword evidence="7 8" id="KW-0472">Membrane</keyword>
<dbReference type="PANTHER" id="PTHR32196:SF21">
    <property type="entry name" value="ABC TRANSPORTER PERMEASE PROTEIN YPHD-RELATED"/>
    <property type="match status" value="1"/>
</dbReference>
<accession>A0AB39STT2</accession>
<keyword evidence="4" id="KW-0997">Cell inner membrane</keyword>
<evidence type="ECO:0000256" key="5">
    <source>
        <dbReference type="ARBA" id="ARBA00022692"/>
    </source>
</evidence>
<dbReference type="PANTHER" id="PTHR32196">
    <property type="entry name" value="ABC TRANSPORTER PERMEASE PROTEIN YPHD-RELATED-RELATED"/>
    <property type="match status" value="1"/>
</dbReference>
<keyword evidence="5 8" id="KW-0812">Transmembrane</keyword>
<feature type="transmembrane region" description="Helical" evidence="8">
    <location>
        <begin position="139"/>
        <end position="159"/>
    </location>
</feature>
<dbReference type="GO" id="GO:0005886">
    <property type="term" value="C:plasma membrane"/>
    <property type="evidence" value="ECO:0007669"/>
    <property type="project" value="UniProtKB-SubCell"/>
</dbReference>
<dbReference type="InterPro" id="IPR001851">
    <property type="entry name" value="ABC_transp_permease"/>
</dbReference>
<sequence length="339" mass="34721">MTATATSTSPGTSTPYAGLTAPTTVRRLLTAPTTGPLVALLLACAFFSLSTDQFLTGGNFSLIVQQVMVVGTLAIGQTLIILTAGIDLSCGAVMAFGSIVIAKTAAEGSLPPLAAIALGITVCGGFGLLNGLLVQKIPLPPFIVTLGMLNVAFALTHIYSEEQTVTDLPGPLTALGETFPLGHTDITYGSLVTIALFLLLAYALSSTGWGRHVYALGNSQEAARLNGIRTSRLTIGIYAVAGLLYGVAALLLISRTGVGDPQAGQTDNLDSITAVVLGGTSLFGGRGSVLGTFIGVLIVGVFRNGLQLMGVASIYQTLITGVLVILAVTVDQISRKKAR</sequence>
<keyword evidence="2" id="KW-0813">Transport</keyword>
<dbReference type="CDD" id="cd06579">
    <property type="entry name" value="TM_PBP1_transp_AraH_like"/>
    <property type="match status" value="1"/>
</dbReference>
<name>A0AB39STT2_9ACTN</name>
<feature type="transmembrane region" description="Helical" evidence="8">
    <location>
        <begin position="235"/>
        <end position="253"/>
    </location>
</feature>
<evidence type="ECO:0000256" key="1">
    <source>
        <dbReference type="ARBA" id="ARBA00004651"/>
    </source>
</evidence>
<organism evidence="9">
    <name type="scientific">Streptomyces sp. R44</name>
    <dbReference type="NCBI Taxonomy" id="3238633"/>
    <lineage>
        <taxon>Bacteria</taxon>
        <taxon>Bacillati</taxon>
        <taxon>Actinomycetota</taxon>
        <taxon>Actinomycetes</taxon>
        <taxon>Kitasatosporales</taxon>
        <taxon>Streptomycetaceae</taxon>
        <taxon>Streptomyces</taxon>
    </lineage>
</organism>
<feature type="transmembrane region" description="Helical" evidence="8">
    <location>
        <begin position="308"/>
        <end position="330"/>
    </location>
</feature>
<comment type="subcellular location">
    <subcellularLocation>
        <location evidence="1">Cell membrane</location>
        <topology evidence="1">Multi-pass membrane protein</topology>
    </subcellularLocation>
</comment>
<gene>
    <name evidence="9" type="ORF">AB5J54_00745</name>
</gene>
<evidence type="ECO:0000313" key="9">
    <source>
        <dbReference type="EMBL" id="XDQ69155.1"/>
    </source>
</evidence>
<dbReference type="GO" id="GO:0022857">
    <property type="term" value="F:transmembrane transporter activity"/>
    <property type="evidence" value="ECO:0007669"/>
    <property type="project" value="InterPro"/>
</dbReference>
<feature type="transmembrane region" description="Helical" evidence="8">
    <location>
        <begin position="113"/>
        <end position="133"/>
    </location>
</feature>
<evidence type="ECO:0000256" key="6">
    <source>
        <dbReference type="ARBA" id="ARBA00022989"/>
    </source>
</evidence>